<evidence type="ECO:0000313" key="9">
    <source>
        <dbReference type="EMBL" id="CAD9241128.1"/>
    </source>
</evidence>
<dbReference type="GO" id="GO:0045454">
    <property type="term" value="P:cell redox homeostasis"/>
    <property type="evidence" value="ECO:0007669"/>
    <property type="project" value="TreeGrafter"/>
</dbReference>
<keyword evidence="2 7" id="KW-0575">Peroxidase</keyword>
<dbReference type="GO" id="GO:0005737">
    <property type="term" value="C:cytoplasm"/>
    <property type="evidence" value="ECO:0007669"/>
    <property type="project" value="TreeGrafter"/>
</dbReference>
<gene>
    <name evidence="9" type="ORF">EAUS1353_LOCUS2868</name>
</gene>
<evidence type="ECO:0000256" key="1">
    <source>
        <dbReference type="ARBA" id="ARBA00010505"/>
    </source>
</evidence>
<dbReference type="InterPro" id="IPR037944">
    <property type="entry name" value="PRX5-like"/>
</dbReference>
<dbReference type="InterPro" id="IPR036249">
    <property type="entry name" value="Thioredoxin-like_sf"/>
</dbReference>
<accession>A0A7S1XJA3</accession>
<dbReference type="GO" id="GO:0042744">
    <property type="term" value="P:hydrogen peroxide catabolic process"/>
    <property type="evidence" value="ECO:0007669"/>
    <property type="project" value="TreeGrafter"/>
</dbReference>
<dbReference type="EMBL" id="HBGI01004450">
    <property type="protein sequence ID" value="CAD9241128.1"/>
    <property type="molecule type" value="Transcribed_RNA"/>
</dbReference>
<dbReference type="AlphaFoldDB" id="A0A7S1XJA3"/>
<evidence type="ECO:0000259" key="8">
    <source>
        <dbReference type="PROSITE" id="PS51352"/>
    </source>
</evidence>
<evidence type="ECO:0000256" key="5">
    <source>
        <dbReference type="ARBA" id="ARBA00023284"/>
    </source>
</evidence>
<keyword evidence="4 7" id="KW-0560">Oxidoreductase</keyword>
<comment type="function">
    <text evidence="7">Thiol-specific peroxidase that catalyzes the reduction of hydrogen peroxide and organic hydroperoxides to water and alcohols, respectively. Plays a role in cell protection against oxidative stress by detoxifying peroxides.</text>
</comment>
<dbReference type="GO" id="GO:0008379">
    <property type="term" value="F:thioredoxin peroxidase activity"/>
    <property type="evidence" value="ECO:0007669"/>
    <property type="project" value="InterPro"/>
</dbReference>
<dbReference type="InterPro" id="IPR013740">
    <property type="entry name" value="Redoxin"/>
</dbReference>
<dbReference type="PANTHER" id="PTHR10430:SF16">
    <property type="entry name" value="PEROXIREDOXIN-5, MITOCHONDRIAL"/>
    <property type="match status" value="1"/>
</dbReference>
<feature type="domain" description="Thioredoxin" evidence="8">
    <location>
        <begin position="31"/>
        <end position="199"/>
    </location>
</feature>
<dbReference type="GO" id="GO:0034599">
    <property type="term" value="P:cellular response to oxidative stress"/>
    <property type="evidence" value="ECO:0007669"/>
    <property type="project" value="InterPro"/>
</dbReference>
<dbReference type="Pfam" id="PF02672">
    <property type="entry name" value="CP12"/>
    <property type="match status" value="1"/>
</dbReference>
<sequence length="222" mass="23384">MAGTAFVGAVPVTRRGAWAGAAVCRAGARNAAVARRAAALKMAISEGERIPFQGSFMVLGQDDMSVEKLFKDRKVAVVAIPGAFTGTCFKQHVPAFVANADKLKAQGVDEVVCIAVNDPFVMSEFGKALGAEGKVTMLADGDASFAKRVGLTKDTGAFGGLRSARYSMLVSNGVVVKLNVDAGGLDKSQAEILLEQLGESMDPLEKYCRDAPEADECRVYED</sequence>
<evidence type="ECO:0000256" key="6">
    <source>
        <dbReference type="PIRSR" id="PIRSR637944-1"/>
    </source>
</evidence>
<protein>
    <recommendedName>
        <fullName evidence="8">Thioredoxin domain-containing protein</fullName>
    </recommendedName>
</protein>
<proteinExistence type="inferred from homology"/>
<reference evidence="9" key="1">
    <citation type="submission" date="2021-01" db="EMBL/GenBank/DDBJ databases">
        <authorList>
            <person name="Corre E."/>
            <person name="Pelletier E."/>
            <person name="Niang G."/>
            <person name="Scheremetjew M."/>
            <person name="Finn R."/>
            <person name="Kale V."/>
            <person name="Holt S."/>
            <person name="Cochrane G."/>
            <person name="Meng A."/>
            <person name="Brown T."/>
            <person name="Cohen L."/>
        </authorList>
    </citation>
    <scope>NUCLEOTIDE SEQUENCE</scope>
    <source>
        <strain evidence="9">CCMP3124</strain>
    </source>
</reference>
<evidence type="ECO:0000256" key="4">
    <source>
        <dbReference type="ARBA" id="ARBA00023002"/>
    </source>
</evidence>
<dbReference type="PANTHER" id="PTHR10430">
    <property type="entry name" value="PEROXIREDOXIN"/>
    <property type="match status" value="1"/>
</dbReference>
<dbReference type="Gene3D" id="3.40.30.10">
    <property type="entry name" value="Glutaredoxin"/>
    <property type="match status" value="1"/>
</dbReference>
<dbReference type="PROSITE" id="PS51352">
    <property type="entry name" value="THIOREDOXIN_2"/>
    <property type="match status" value="1"/>
</dbReference>
<dbReference type="CDD" id="cd03013">
    <property type="entry name" value="PRX5_like"/>
    <property type="match status" value="1"/>
</dbReference>
<evidence type="ECO:0000256" key="2">
    <source>
        <dbReference type="ARBA" id="ARBA00022559"/>
    </source>
</evidence>
<keyword evidence="5 7" id="KW-0676">Redox-active center</keyword>
<evidence type="ECO:0000256" key="3">
    <source>
        <dbReference type="ARBA" id="ARBA00022862"/>
    </source>
</evidence>
<feature type="active site" description="Cysteine sulfenic acid (-SOH) intermediate" evidence="6">
    <location>
        <position position="88"/>
    </location>
</feature>
<name>A0A7S1XJA3_9RHOD</name>
<comment type="similarity">
    <text evidence="1 7">Belongs to the peroxiredoxin family. Prx5 subfamily.</text>
</comment>
<evidence type="ECO:0000256" key="7">
    <source>
        <dbReference type="RuleBase" id="RU366011"/>
    </source>
</evidence>
<dbReference type="InterPro" id="IPR013766">
    <property type="entry name" value="Thioredoxin_domain"/>
</dbReference>
<dbReference type="SUPFAM" id="SSF52833">
    <property type="entry name" value="Thioredoxin-like"/>
    <property type="match status" value="1"/>
</dbReference>
<keyword evidence="3 7" id="KW-0049">Antioxidant</keyword>
<dbReference type="Pfam" id="PF08534">
    <property type="entry name" value="Redoxin"/>
    <property type="match status" value="1"/>
</dbReference>
<organism evidence="9">
    <name type="scientific">Erythrolobus australicus</name>
    <dbReference type="NCBI Taxonomy" id="1077150"/>
    <lineage>
        <taxon>Eukaryota</taxon>
        <taxon>Rhodophyta</taxon>
        <taxon>Bangiophyceae</taxon>
        <taxon>Porphyridiales</taxon>
        <taxon>Porphyridiaceae</taxon>
        <taxon>Erythrolobus</taxon>
    </lineage>
</organism>
<dbReference type="FunFam" id="3.40.30.10:FF:000020">
    <property type="entry name" value="Peroxiredoxin"/>
    <property type="match status" value="1"/>
</dbReference>